<proteinExistence type="predicted"/>
<reference evidence="2" key="1">
    <citation type="submission" date="2011-05" db="EMBL/GenBank/DDBJ databases">
        <authorList>
            <person name="Richards S.R."/>
            <person name="Qu J."/>
            <person name="Jiang H."/>
            <person name="Jhangiani S.N."/>
            <person name="Agravi P."/>
            <person name="Goodspeed R."/>
            <person name="Gross S."/>
            <person name="Mandapat C."/>
            <person name="Jackson L."/>
            <person name="Mathew T."/>
            <person name="Pu L."/>
            <person name="Thornton R."/>
            <person name="Saada N."/>
            <person name="Wilczek-Boney K.B."/>
            <person name="Lee S."/>
            <person name="Kovar C."/>
            <person name="Wu Y."/>
            <person name="Scherer S.E."/>
            <person name="Worley K.C."/>
            <person name="Muzny D.M."/>
            <person name="Gibbs R."/>
        </authorList>
    </citation>
    <scope>NUCLEOTIDE SEQUENCE</scope>
    <source>
        <strain evidence="2">Brora</strain>
    </source>
</reference>
<dbReference type="EnsemblMetazoa" id="SMAR002701-RA">
    <property type="protein sequence ID" value="SMAR002701-PA"/>
    <property type="gene ID" value="SMAR002701"/>
</dbReference>
<evidence type="ECO:0000313" key="1">
    <source>
        <dbReference type="EnsemblMetazoa" id="SMAR002701-PA"/>
    </source>
</evidence>
<dbReference type="EMBL" id="JH431217">
    <property type="status" value="NOT_ANNOTATED_CDS"/>
    <property type="molecule type" value="Genomic_DNA"/>
</dbReference>
<sequence>MQLIRIDFGPLNFTLILEINSNNAKNICFQMIKYTKTKQHYNYNAADE</sequence>
<keyword evidence="2" id="KW-1185">Reference proteome</keyword>
<dbReference type="HOGENOM" id="CLU_3160547_0_0_1"/>
<dbReference type="AlphaFoldDB" id="T1INW3"/>
<evidence type="ECO:0000313" key="2">
    <source>
        <dbReference type="Proteomes" id="UP000014500"/>
    </source>
</evidence>
<dbReference type="Proteomes" id="UP000014500">
    <property type="component" value="Unassembled WGS sequence"/>
</dbReference>
<protein>
    <submittedName>
        <fullName evidence="1">Uncharacterized protein</fullName>
    </submittedName>
</protein>
<reference evidence="1" key="2">
    <citation type="submission" date="2015-02" db="UniProtKB">
        <authorList>
            <consortium name="EnsemblMetazoa"/>
        </authorList>
    </citation>
    <scope>IDENTIFICATION</scope>
</reference>
<name>T1INW3_STRMM</name>
<accession>T1INW3</accession>
<organism evidence="1 2">
    <name type="scientific">Strigamia maritima</name>
    <name type="common">European centipede</name>
    <name type="synonym">Geophilus maritimus</name>
    <dbReference type="NCBI Taxonomy" id="126957"/>
    <lineage>
        <taxon>Eukaryota</taxon>
        <taxon>Metazoa</taxon>
        <taxon>Ecdysozoa</taxon>
        <taxon>Arthropoda</taxon>
        <taxon>Myriapoda</taxon>
        <taxon>Chilopoda</taxon>
        <taxon>Pleurostigmophora</taxon>
        <taxon>Geophilomorpha</taxon>
        <taxon>Linotaeniidae</taxon>
        <taxon>Strigamia</taxon>
    </lineage>
</organism>